<dbReference type="Proteomes" id="UP000076962">
    <property type="component" value="Unassembled WGS sequence"/>
</dbReference>
<evidence type="ECO:0000313" key="1">
    <source>
        <dbReference type="EMBL" id="OAD23985.1"/>
    </source>
</evidence>
<sequence length="142" mass="15379">MTKVQIVPVLSITVNINLIEGIGETKSHFATIHLADKLIGFATRHRKHDIQILGISRIINFVTLFDTILVRQKIAFQIHPDGINGEIAHFPNLSSSLATSRRTAGTTNWSFIMTSVLPVAVAPSLATSPLGLTAKNLNLGAM</sequence>
<gene>
    <name evidence="1" type="ORF">THIOM_000168</name>
</gene>
<keyword evidence="2" id="KW-1185">Reference proteome</keyword>
<dbReference type="EMBL" id="LUTY01000065">
    <property type="protein sequence ID" value="OAD23985.1"/>
    <property type="molecule type" value="Genomic_DNA"/>
</dbReference>
<evidence type="ECO:0000313" key="2">
    <source>
        <dbReference type="Proteomes" id="UP000076962"/>
    </source>
</evidence>
<reference evidence="1 2" key="1">
    <citation type="submission" date="2016-05" db="EMBL/GenBank/DDBJ databases">
        <title>Single-cell genome of chain-forming Candidatus Thiomargarita nelsonii and comparison to other large sulfur-oxidizing bacteria.</title>
        <authorList>
            <person name="Winkel M."/>
            <person name="Salman V."/>
            <person name="Woyke T."/>
            <person name="Schulz-Vogt H."/>
            <person name="Richter M."/>
            <person name="Flood B."/>
            <person name="Bailey J."/>
            <person name="Amann R."/>
            <person name="Mussmann M."/>
        </authorList>
    </citation>
    <scope>NUCLEOTIDE SEQUENCE [LARGE SCALE GENOMIC DNA]</scope>
    <source>
        <strain evidence="1 2">THI036</strain>
    </source>
</reference>
<accession>A0A176S7I3</accession>
<dbReference type="AlphaFoldDB" id="A0A176S7I3"/>
<organism evidence="1 2">
    <name type="scientific">Candidatus Thiomargarita nelsonii</name>
    <dbReference type="NCBI Taxonomy" id="1003181"/>
    <lineage>
        <taxon>Bacteria</taxon>
        <taxon>Pseudomonadati</taxon>
        <taxon>Pseudomonadota</taxon>
        <taxon>Gammaproteobacteria</taxon>
        <taxon>Thiotrichales</taxon>
        <taxon>Thiotrichaceae</taxon>
        <taxon>Thiomargarita</taxon>
    </lineage>
</organism>
<proteinExistence type="predicted"/>
<name>A0A176S7I3_9GAMM</name>
<comment type="caution">
    <text evidence="1">The sequence shown here is derived from an EMBL/GenBank/DDBJ whole genome shotgun (WGS) entry which is preliminary data.</text>
</comment>
<protein>
    <submittedName>
        <fullName evidence="1">Uncharacterized protein</fullName>
    </submittedName>
</protein>